<keyword evidence="2" id="KW-0472">Membrane</keyword>
<keyword evidence="4" id="KW-1185">Reference proteome</keyword>
<feature type="transmembrane region" description="Helical" evidence="2">
    <location>
        <begin position="9"/>
        <end position="29"/>
    </location>
</feature>
<dbReference type="EMBL" id="FOIM01000019">
    <property type="protein sequence ID" value="SET92028.1"/>
    <property type="molecule type" value="Genomic_DNA"/>
</dbReference>
<sequence>MNKNLKKGGIVAIFTVIVIAAVIVVNLIAGTVPAKYRRLDLSTNQIFSLSGTTKDLLGGLTKDVNIYIVGDPDRIDERITHFAGLYADLSDHVTVEVKDPVLHPDVLSTLNTEANTVLVSCPDTGKTQSIPFTDIIQIDLMAYYQYQQYKESSFDGEGQLTSAISYVANDTETNVYQLSGHKESTLPAMVTDALKKSNMQVHDLNLLTEGAIPGDCELLLINNPQTDLAVDEKDMISGYLKQGGHVLILTGYTESGNPNLSSLCADYGLELKNGYVADTAPGQYYNNNPFLFFPEYEFSGGMLTGITSKDPALLLNPSGMTVSENLRDGLTVAPFLTTTDSGIFVDPATQEQTPGTYVLGATATEPAVTSEDSQAATASQAQAQSQDGETTPEATLTVITAPSLIDGSLLQQFPSITNLTIFMNAASHNISQAVNLSIPAKSLEVTYNMITAGGLWSALFIIVIPVIFLIAGFVIWMKRRKL</sequence>
<accession>A0A1I0I5Y3</accession>
<feature type="transmembrane region" description="Helical" evidence="2">
    <location>
        <begin position="455"/>
        <end position="476"/>
    </location>
</feature>
<evidence type="ECO:0000313" key="4">
    <source>
        <dbReference type="Proteomes" id="UP000198508"/>
    </source>
</evidence>
<dbReference type="RefSeq" id="WP_092366472.1">
    <property type="nucleotide sequence ID" value="NZ_DAINWJ010000316.1"/>
</dbReference>
<evidence type="ECO:0000313" key="3">
    <source>
        <dbReference type="EMBL" id="SET92028.1"/>
    </source>
</evidence>
<reference evidence="4" key="1">
    <citation type="submission" date="2016-10" db="EMBL/GenBank/DDBJ databases">
        <authorList>
            <person name="Varghese N."/>
            <person name="Submissions S."/>
        </authorList>
    </citation>
    <scope>NUCLEOTIDE SEQUENCE [LARGE SCALE GENOMIC DNA]</scope>
    <source>
        <strain evidence="4">NLAE-zl-G277</strain>
    </source>
</reference>
<dbReference type="GeneID" id="93279452"/>
<keyword evidence="2" id="KW-1133">Transmembrane helix</keyword>
<evidence type="ECO:0000256" key="2">
    <source>
        <dbReference type="SAM" id="Phobius"/>
    </source>
</evidence>
<feature type="compositionally biased region" description="Low complexity" evidence="1">
    <location>
        <begin position="373"/>
        <end position="386"/>
    </location>
</feature>
<organism evidence="3 4">
    <name type="scientific">Enterocloster lavalensis</name>
    <dbReference type="NCBI Taxonomy" id="460384"/>
    <lineage>
        <taxon>Bacteria</taxon>
        <taxon>Bacillati</taxon>
        <taxon>Bacillota</taxon>
        <taxon>Clostridia</taxon>
        <taxon>Lachnospirales</taxon>
        <taxon>Lachnospiraceae</taxon>
        <taxon>Enterocloster</taxon>
    </lineage>
</organism>
<protein>
    <submittedName>
        <fullName evidence="3">ABC-2 type transport system permease protein</fullName>
    </submittedName>
</protein>
<gene>
    <name evidence="3" type="ORF">SAMN05216313_11984</name>
</gene>
<evidence type="ECO:0000256" key="1">
    <source>
        <dbReference type="SAM" id="MobiDB-lite"/>
    </source>
</evidence>
<dbReference type="STRING" id="460384.SAMN05216313_11984"/>
<name>A0A1I0I5Y3_9FIRM</name>
<dbReference type="Proteomes" id="UP000198508">
    <property type="component" value="Unassembled WGS sequence"/>
</dbReference>
<keyword evidence="2" id="KW-0812">Transmembrane</keyword>
<dbReference type="AlphaFoldDB" id="A0A1I0I5Y3"/>
<feature type="region of interest" description="Disordered" evidence="1">
    <location>
        <begin position="368"/>
        <end position="392"/>
    </location>
</feature>
<proteinExistence type="predicted"/>